<name>A0A8H4N6W5_9PEZI</name>
<comment type="caution">
    <text evidence="3">The sequence shown here is derived from an EMBL/GenBank/DDBJ whole genome shotgun (WGS) entry which is preliminary data.</text>
</comment>
<keyword evidence="1" id="KW-0853">WD repeat</keyword>
<keyword evidence="4" id="KW-1185">Reference proteome</keyword>
<dbReference type="PANTHER" id="PTHR43991:SF12">
    <property type="entry name" value="WD REPEAT PROTEIN (AFU_ORTHOLOGUE AFUA_8G05640)"/>
    <property type="match status" value="1"/>
</dbReference>
<dbReference type="PROSITE" id="PS50082">
    <property type="entry name" value="WD_REPEATS_2"/>
    <property type="match status" value="1"/>
</dbReference>
<dbReference type="Proteomes" id="UP000572817">
    <property type="component" value="Unassembled WGS sequence"/>
</dbReference>
<proteinExistence type="predicted"/>
<dbReference type="InterPro" id="IPR001680">
    <property type="entry name" value="WD40_rpt"/>
</dbReference>
<dbReference type="Gene3D" id="2.130.10.10">
    <property type="entry name" value="YVTN repeat-like/Quinoprotein amine dehydrogenase"/>
    <property type="match status" value="2"/>
</dbReference>
<sequence length="686" mass="75211">MASAGDDIFLPADVQNHPASQPALPPNPTHPAFYRINPPSSLFPAGPTPQDSAYHADNEQDMDAMLDGSDSDMEDTQPGGVPIPSGEAYLGFDLAPQHSSLSPLSQLPSSAPQGPMDDVSSSVVNEGESIWAPTYTVQGGLLTVTSLAGTGSGVSPPYIPMNLQPASFSLGNSQFAIPPYWEDFEVNTPSVDDYNFKSDICKFMDTWRVAGGIPEYGLSKVGPEASKVKHWGRPRSISREDLQGNRYDIQGIDWDRLDTVRDAARDARTRLYQVSVGRIGVLPPRMARKLPNTENYFRFRRMNTNHQALIAHFQLRNLVATTSRNDIFYAGRSRVMRTDSLGTSTSCVMDLTRSHFDSLHSATFDITSMTASENILIAGGFHGEYALVDLQSEYGSKPTQGFITHEPNGITNHVHTFANRSTGGSMAAFSSNDKRLRILDCTTNRFIYDFGYEEAINCSATSPNGRMRMVVGDFHETLITDAETGRPFERLPAHEEHTFACAWADDGIHLATGAQDSKVVIYDARWWRHPLSIIASTMACPRSLHFSPVGGGRRVLLSAEADDVVSVIDAQTFDRAQTLDFFGSVSGVSFVPDGSSFFVANSDSKFGGIMEFERASWGERNGVLTEQDVRRRERGGLNSAARRLGSAVDHSQMEWATDLNLDADARTKMASRARRRRGLGLGDLVV</sequence>
<dbReference type="EMBL" id="WWBZ02000011">
    <property type="protein sequence ID" value="KAF4311275.1"/>
    <property type="molecule type" value="Genomic_DNA"/>
</dbReference>
<dbReference type="SMART" id="SM00320">
    <property type="entry name" value="WD40"/>
    <property type="match status" value="3"/>
</dbReference>
<dbReference type="PANTHER" id="PTHR43991">
    <property type="entry name" value="WD REPEAT PROTEIN (AFU_ORTHOLOGUE AFUA_8G05640)-RELATED"/>
    <property type="match status" value="1"/>
</dbReference>
<protein>
    <recommendedName>
        <fullName evidence="5">Wd repeat protein</fullName>
    </recommendedName>
</protein>
<evidence type="ECO:0000256" key="1">
    <source>
        <dbReference type="PROSITE-ProRule" id="PRU00221"/>
    </source>
</evidence>
<dbReference type="SUPFAM" id="SSF50978">
    <property type="entry name" value="WD40 repeat-like"/>
    <property type="match status" value="1"/>
</dbReference>
<evidence type="ECO:0008006" key="5">
    <source>
        <dbReference type="Google" id="ProtNLM"/>
    </source>
</evidence>
<dbReference type="InterPro" id="IPR036322">
    <property type="entry name" value="WD40_repeat_dom_sf"/>
</dbReference>
<dbReference type="InterPro" id="IPR015943">
    <property type="entry name" value="WD40/YVTN_repeat-like_dom_sf"/>
</dbReference>
<reference evidence="3" key="1">
    <citation type="submission" date="2020-04" db="EMBL/GenBank/DDBJ databases">
        <title>Genome Assembly and Annotation of Botryosphaeria dothidea sdau 11-99, a Latent Pathogen of Apple Fruit Ring Rot in China.</title>
        <authorList>
            <person name="Yu C."/>
            <person name="Diao Y."/>
            <person name="Lu Q."/>
            <person name="Zhao J."/>
            <person name="Cui S."/>
            <person name="Peng C."/>
            <person name="He B."/>
            <person name="Liu H."/>
        </authorList>
    </citation>
    <scope>NUCLEOTIDE SEQUENCE [LARGE SCALE GENOMIC DNA]</scope>
    <source>
        <strain evidence="3">Sdau11-99</strain>
    </source>
</reference>
<dbReference type="OrthoDB" id="20669at2759"/>
<gene>
    <name evidence="3" type="ORF">GTA08_BOTSDO13353</name>
</gene>
<evidence type="ECO:0000256" key="2">
    <source>
        <dbReference type="SAM" id="MobiDB-lite"/>
    </source>
</evidence>
<evidence type="ECO:0000313" key="3">
    <source>
        <dbReference type="EMBL" id="KAF4311275.1"/>
    </source>
</evidence>
<feature type="region of interest" description="Disordered" evidence="2">
    <location>
        <begin position="1"/>
        <end position="121"/>
    </location>
</feature>
<feature type="repeat" description="WD" evidence="1">
    <location>
        <begin position="491"/>
        <end position="523"/>
    </location>
</feature>
<dbReference type="AlphaFoldDB" id="A0A8H4N6W5"/>
<feature type="compositionally biased region" description="Acidic residues" evidence="2">
    <location>
        <begin position="59"/>
        <end position="75"/>
    </location>
</feature>
<organism evidence="3 4">
    <name type="scientific">Botryosphaeria dothidea</name>
    <dbReference type="NCBI Taxonomy" id="55169"/>
    <lineage>
        <taxon>Eukaryota</taxon>
        <taxon>Fungi</taxon>
        <taxon>Dikarya</taxon>
        <taxon>Ascomycota</taxon>
        <taxon>Pezizomycotina</taxon>
        <taxon>Dothideomycetes</taxon>
        <taxon>Dothideomycetes incertae sedis</taxon>
        <taxon>Botryosphaeriales</taxon>
        <taxon>Botryosphaeriaceae</taxon>
        <taxon>Botryosphaeria</taxon>
    </lineage>
</organism>
<accession>A0A8H4N6W5</accession>
<evidence type="ECO:0000313" key="4">
    <source>
        <dbReference type="Proteomes" id="UP000572817"/>
    </source>
</evidence>
<feature type="compositionally biased region" description="Low complexity" evidence="2">
    <location>
        <begin position="94"/>
        <end position="113"/>
    </location>
</feature>